<dbReference type="SUPFAM" id="SSF48726">
    <property type="entry name" value="Immunoglobulin"/>
    <property type="match status" value="1"/>
</dbReference>
<evidence type="ECO:0000313" key="2">
    <source>
        <dbReference type="Proteomes" id="UP001381693"/>
    </source>
</evidence>
<dbReference type="AlphaFoldDB" id="A0AAN9A207"/>
<dbReference type="EMBL" id="JAXCGZ010008684">
    <property type="protein sequence ID" value="KAK7077496.1"/>
    <property type="molecule type" value="Genomic_DNA"/>
</dbReference>
<keyword evidence="2" id="KW-1185">Reference proteome</keyword>
<gene>
    <name evidence="1" type="ORF">SK128_026424</name>
</gene>
<name>A0AAN9A207_HALRR</name>
<reference evidence="1 2" key="1">
    <citation type="submission" date="2023-11" db="EMBL/GenBank/DDBJ databases">
        <title>Halocaridina rubra genome assembly.</title>
        <authorList>
            <person name="Smith C."/>
        </authorList>
    </citation>
    <scope>NUCLEOTIDE SEQUENCE [LARGE SCALE GENOMIC DNA]</scope>
    <source>
        <strain evidence="1">EP-1</strain>
        <tissue evidence="1">Whole</tissue>
    </source>
</reference>
<comment type="caution">
    <text evidence="1">The sequence shown here is derived from an EMBL/GenBank/DDBJ whole genome shotgun (WGS) entry which is preliminary data.</text>
</comment>
<organism evidence="1 2">
    <name type="scientific">Halocaridina rubra</name>
    <name type="common">Hawaiian red shrimp</name>
    <dbReference type="NCBI Taxonomy" id="373956"/>
    <lineage>
        <taxon>Eukaryota</taxon>
        <taxon>Metazoa</taxon>
        <taxon>Ecdysozoa</taxon>
        <taxon>Arthropoda</taxon>
        <taxon>Crustacea</taxon>
        <taxon>Multicrustacea</taxon>
        <taxon>Malacostraca</taxon>
        <taxon>Eumalacostraca</taxon>
        <taxon>Eucarida</taxon>
        <taxon>Decapoda</taxon>
        <taxon>Pleocyemata</taxon>
        <taxon>Caridea</taxon>
        <taxon>Atyoidea</taxon>
        <taxon>Atyidae</taxon>
        <taxon>Halocaridina</taxon>
    </lineage>
</organism>
<proteinExistence type="predicted"/>
<evidence type="ECO:0000313" key="1">
    <source>
        <dbReference type="EMBL" id="KAK7077496.1"/>
    </source>
</evidence>
<protein>
    <submittedName>
        <fullName evidence="1">Uncharacterized protein</fullName>
    </submittedName>
</protein>
<dbReference type="Proteomes" id="UP001381693">
    <property type="component" value="Unassembled WGS sequence"/>
</dbReference>
<dbReference type="Gene3D" id="2.60.40.10">
    <property type="entry name" value="Immunoglobulins"/>
    <property type="match status" value="1"/>
</dbReference>
<accession>A0AAN9A207</accession>
<dbReference type="InterPro" id="IPR036179">
    <property type="entry name" value="Ig-like_dom_sf"/>
</dbReference>
<dbReference type="InterPro" id="IPR013783">
    <property type="entry name" value="Ig-like_fold"/>
</dbReference>
<sequence length="81" mass="9101">MERILRNIFRTWKIHWTLNDSPITGQEYFRGHVQYVMGSRGGCHTLQLPTTTKLQAGRISIVAENNVGKAVSAANLTIFGK</sequence>